<gene>
    <name evidence="2" type="ORF">CHCC15381_3642</name>
</gene>
<evidence type="ECO:0000256" key="1">
    <source>
        <dbReference type="SAM" id="Phobius"/>
    </source>
</evidence>
<reference evidence="2 3" key="1">
    <citation type="submission" date="2019-06" db="EMBL/GenBank/DDBJ databases">
        <title>Genome sequence analysis of &gt;100 Bacillus licheniformis strains suggests intrinsic resistance to this species.</title>
        <authorList>
            <person name="Wels M."/>
            <person name="Siezen R.J."/>
            <person name="Johansen E."/>
            <person name="Stuer-Lauridsen B."/>
            <person name="Bjerre K."/>
            <person name="Nielsen B.K.K."/>
        </authorList>
    </citation>
    <scope>NUCLEOTIDE SEQUENCE [LARGE SCALE GENOMIC DNA]</scope>
    <source>
        <strain evidence="2 3">BAC-15381</strain>
    </source>
</reference>
<dbReference type="Proteomes" id="UP000429980">
    <property type="component" value="Unassembled WGS sequence"/>
</dbReference>
<keyword evidence="1" id="KW-0472">Membrane</keyword>
<keyword evidence="1" id="KW-1133">Transmembrane helix</keyword>
<evidence type="ECO:0000313" key="2">
    <source>
        <dbReference type="EMBL" id="TWL35199.1"/>
    </source>
</evidence>
<protein>
    <submittedName>
        <fullName evidence="2">Uncharacterized protein</fullName>
    </submittedName>
</protein>
<proteinExistence type="predicted"/>
<feature type="transmembrane region" description="Helical" evidence="1">
    <location>
        <begin position="26"/>
        <end position="46"/>
    </location>
</feature>
<comment type="caution">
    <text evidence="2">The sequence shown here is derived from an EMBL/GenBank/DDBJ whole genome shotgun (WGS) entry which is preliminary data.</text>
</comment>
<organism evidence="2 3">
    <name type="scientific">Bacillus paralicheniformis</name>
    <dbReference type="NCBI Taxonomy" id="1648923"/>
    <lineage>
        <taxon>Bacteria</taxon>
        <taxon>Bacillati</taxon>
        <taxon>Bacillota</taxon>
        <taxon>Bacilli</taxon>
        <taxon>Bacillales</taxon>
        <taxon>Bacillaceae</taxon>
        <taxon>Bacillus</taxon>
    </lineage>
</organism>
<keyword evidence="3" id="KW-1185">Reference proteome</keyword>
<dbReference type="EMBL" id="NILF01000062">
    <property type="protein sequence ID" value="TWL35199.1"/>
    <property type="molecule type" value="Genomic_DNA"/>
</dbReference>
<sequence length="47" mass="5591">MITYADPAIRISFFSLKKNFFKKSPLKIYTFYTFYSLLLQGLIFNLS</sequence>
<keyword evidence="1" id="KW-0812">Transmembrane</keyword>
<name>A0ABY3FTF4_9BACI</name>
<accession>A0ABY3FTF4</accession>
<evidence type="ECO:0000313" key="3">
    <source>
        <dbReference type="Proteomes" id="UP000429980"/>
    </source>
</evidence>